<keyword evidence="5" id="KW-1185">Reference proteome</keyword>
<evidence type="ECO:0000313" key="4">
    <source>
        <dbReference type="EMBL" id="GAX12541.1"/>
    </source>
</evidence>
<feature type="coiled-coil region" evidence="2">
    <location>
        <begin position="1591"/>
        <end position="1713"/>
    </location>
</feature>
<sequence>MSRGSPSLLSMRAKLALFDNKQGTPPGGDGKKNEKKAAVEPLIRRRSLAEIRSPLTPMTPNAGRLSISSPEAQKNSLVTPDKKIIGSDGKKIHPSPSSTGSKNPPKKVPWNSKWKVSKSPQPKQAVQVFMDNREGANRAEMPAAEHSRDRLYQLSRRHSAKLIAARSSRQSQGNALDPMKSTSADETDPRAKSRKIVATPPKNLVEKRDKAIRKLYGADIVNKVSSSSEETDQKVGQENGTPTKPKRHAFKVSVINNSSAPSAYNAFQPKTAGVITNTEGERKGKVPKVNSFSADDNARNIFRSSFLEAFPGNRENLASEDKKEKSNTAQEKGRDCVPPIRRSSFIHRTRQVENGGEPLSEDEIIEDNLPGETMYSRILGRARGGPVSVVEIRRAASHDSRITDITEFTGENGFPVRTSVVFPHQKFIRNDGQMFENGKDIGHKFALNKPKPWEGLVPPPPPPLPPQSLMAAKTNSSDESAPVAAINQPKLSVRDRIVAHNRQRFEKGVHSRAIKSKDNNAWALGYTEHGRNVAKSSSMNDKDAYRSFNHIDAKTGSFGTLSSSESTYPQDDSQRNTKDSTIYQLSVKERVAFHNQNPIEPSGATPKSNFQHHLVKTKQRGPKEPVGATSSANGKLDPMEGKRMDPESTAIIAGELHCDPTGPPSNDDSKCLPSEPAVNRETQSEEMDPKISECHKSPMDPESSVGITCSVQQRIASLSRDAEPSQNTSKRSKSLSPKRAPVAAKDSRNTDEISKLQSEISDLRLRIKILDKEGNRAELLDLIDAKEEECREKSDQLRKLNEKLDRIEKGLAEIEAERLCLTNRVNELERDNERTEKQLRLREAEITSLSKRCLDQAEELKVVTAFRVDKNSMTREIESLKESMEKKSLEDVTTIDCLSNKLNETKRARDELSIQLSTIKRDRDDCSRRLEECLLRNQQLSKERSRWEAEKSSLLKDVEQQIKELKNNHEKERLKLQNDIEVRERENQRLKSNSDENEIKIVDLNKRLTDAKISAEETLKALESTFESKLESQNRYIDALKLELTETAASLRSAQEMLHESEKTVAERDLIVEDLLEQLSEQERQAAEALQSVRNEFESQAIEALHMAKANFCTLLQEFVAHSELEVKQLREEYEEQISSVQSRLDKITDDSEGKVEESKSLIERLNAQLSDAEGKLKSVFERHEQEMELSRKQYEDSKTAFQQELDKLTANYDKEILQKNNEIERLSQVNAEERNQLESRIRQLVTEAEKNEERIHSSTSDFKNQLQSLKGNLDEKTMKLNEASAEHLEEVTKYKAEIEFLKSNNIAQQEKFLSELKVQENEADSLRSELIRTKAESDLTISRLAEQADSTKRELKEAIEEQEREMLLQKEKIAYLESNGVDEKKDLLSKLQEIESSKNELIKRLESELSELKATSTTRIESLEAHIAKINSQHEAQIASLEEEKAKQLSLIMQSLENKEKEISAKNSEASALLVEKCALQAQVDESAERLQEKEATIQDLKSQLSKSQDQLDAKVASVSETIVLLNAEHENDVDKLCVSHRTEVSMLEAKLVERNMMIECLEKDMEAQMRQLMVTTTRLEELQGDGELVEGLTADIEALELERAALMEDLHEKDMNIAELSAEILKLEIEKEIIAQDSVEAKKANAKLLAQEKQHASQLKEVLESSAREQQKYSAVVASLQEDLQQKGDHIASLQESLRRAELSLEKASDNAKLSDQVLNEKDKIIGELRSEVSRQMIENRGLASKLAVKEDEIRDLEVVEMYDKNEKIRLLQNNVDNLSAQLEFKSEQFNIKTSELENESAELRKKLAQMCKQATDQRDTMQREIDTLQKQCESAKRESEFAKIKLEETERKLKDAKHESGSFSTKIHDLEVACKELQDNCRELQLTQEEVNNERNELTLRLEKEMGLVREHEDIRWDLERRCEDLKRELEARDENSLELTKKIEGLESSMNERILLNEELSRHNKELESFLQTQNQAVDQVRAEVDSLRIKLQARDDQVKELKAEKTNQEQILLDELETERQNLQMVTSELEVTQQKLGVLLRENKDIVELEKEREALQDKVRRQEAYLKRKLDKEKMGRATARPSGLQGSPTRRLTNPSKRQSTPISPELKTLPTQSTTSTGGSKLDWELDCLLAD</sequence>
<evidence type="ECO:0000256" key="1">
    <source>
        <dbReference type="ARBA" id="ARBA00023054"/>
    </source>
</evidence>
<dbReference type="InParanoid" id="A0A1Z5JFL0"/>
<feature type="compositionally biased region" description="Polar residues" evidence="3">
    <location>
        <begin position="223"/>
        <end position="242"/>
    </location>
</feature>
<reference evidence="4 5" key="1">
    <citation type="journal article" date="2015" name="Plant Cell">
        <title>Oil accumulation by the oleaginous diatom Fistulifera solaris as revealed by the genome and transcriptome.</title>
        <authorList>
            <person name="Tanaka T."/>
            <person name="Maeda Y."/>
            <person name="Veluchamy A."/>
            <person name="Tanaka M."/>
            <person name="Abida H."/>
            <person name="Marechal E."/>
            <person name="Bowler C."/>
            <person name="Muto M."/>
            <person name="Sunaga Y."/>
            <person name="Tanaka M."/>
            <person name="Yoshino T."/>
            <person name="Taniguchi T."/>
            <person name="Fukuda Y."/>
            <person name="Nemoto M."/>
            <person name="Matsumoto M."/>
            <person name="Wong P.S."/>
            <person name="Aburatani S."/>
            <person name="Fujibuchi W."/>
        </authorList>
    </citation>
    <scope>NUCLEOTIDE SEQUENCE [LARGE SCALE GENOMIC DNA]</scope>
    <source>
        <strain evidence="4 5">JPCC DA0580</strain>
    </source>
</reference>
<evidence type="ECO:0000256" key="2">
    <source>
        <dbReference type="SAM" id="Coils"/>
    </source>
</evidence>
<evidence type="ECO:0000256" key="3">
    <source>
        <dbReference type="SAM" id="MobiDB-lite"/>
    </source>
</evidence>
<feature type="region of interest" description="Disordered" evidence="3">
    <location>
        <begin position="554"/>
        <end position="578"/>
    </location>
</feature>
<feature type="compositionally biased region" description="Basic and acidic residues" evidence="3">
    <location>
        <begin position="687"/>
        <end position="699"/>
    </location>
</feature>
<feature type="compositionally biased region" description="Basic and acidic residues" evidence="3">
    <location>
        <begin position="29"/>
        <end position="38"/>
    </location>
</feature>
<dbReference type="PANTHER" id="PTHR18870">
    <property type="entry name" value="PROTEIN TAG-278-RELATED"/>
    <property type="match status" value="1"/>
</dbReference>
<feature type="region of interest" description="Disordered" evidence="3">
    <location>
        <begin position="2077"/>
        <end position="2129"/>
    </location>
</feature>
<feature type="coiled-coil region" evidence="2">
    <location>
        <begin position="753"/>
        <end position="1512"/>
    </location>
</feature>
<feature type="region of interest" description="Disordered" evidence="3">
    <location>
        <begin position="313"/>
        <end position="336"/>
    </location>
</feature>
<feature type="region of interest" description="Disordered" evidence="3">
    <location>
        <begin position="1"/>
        <end position="204"/>
    </location>
</feature>
<accession>A0A1Z5JFL0</accession>
<dbReference type="Proteomes" id="UP000198406">
    <property type="component" value="Unassembled WGS sequence"/>
</dbReference>
<dbReference type="EMBL" id="BDSP01000052">
    <property type="protein sequence ID" value="GAX12541.1"/>
    <property type="molecule type" value="Genomic_DNA"/>
</dbReference>
<feature type="region of interest" description="Disordered" evidence="3">
    <location>
        <begin position="717"/>
        <end position="753"/>
    </location>
</feature>
<evidence type="ECO:0000313" key="5">
    <source>
        <dbReference type="Proteomes" id="UP000198406"/>
    </source>
</evidence>
<feature type="region of interest" description="Disordered" evidence="3">
    <location>
        <begin position="655"/>
        <end position="704"/>
    </location>
</feature>
<gene>
    <name evidence="4" type="ORF">FisN_24Hh117</name>
</gene>
<organism evidence="4 5">
    <name type="scientific">Fistulifera solaris</name>
    <name type="common">Oleaginous diatom</name>
    <dbReference type="NCBI Taxonomy" id="1519565"/>
    <lineage>
        <taxon>Eukaryota</taxon>
        <taxon>Sar</taxon>
        <taxon>Stramenopiles</taxon>
        <taxon>Ochrophyta</taxon>
        <taxon>Bacillariophyta</taxon>
        <taxon>Bacillariophyceae</taxon>
        <taxon>Bacillariophycidae</taxon>
        <taxon>Naviculales</taxon>
        <taxon>Naviculaceae</taxon>
        <taxon>Fistulifera</taxon>
    </lineage>
</organism>
<dbReference type="PANTHER" id="PTHR18870:SF9">
    <property type="entry name" value="PROTEIN TAG-278-RELATED"/>
    <property type="match status" value="1"/>
</dbReference>
<feature type="compositionally biased region" description="Basic and acidic residues" evidence="3">
    <location>
        <begin position="80"/>
        <end position="91"/>
    </location>
</feature>
<name>A0A1Z5JFL0_FISSO</name>
<feature type="compositionally biased region" description="Polar residues" evidence="3">
    <location>
        <begin position="2118"/>
        <end position="2128"/>
    </location>
</feature>
<feature type="compositionally biased region" description="Polar residues" evidence="3">
    <location>
        <begin position="557"/>
        <end position="571"/>
    </location>
</feature>
<feature type="coiled-coil region" evidence="2">
    <location>
        <begin position="1764"/>
        <end position="2072"/>
    </location>
</feature>
<dbReference type="OrthoDB" id="57456at2759"/>
<feature type="region of interest" description="Disordered" evidence="3">
    <location>
        <begin position="222"/>
        <end position="248"/>
    </location>
</feature>
<feature type="compositionally biased region" description="Basic and acidic residues" evidence="3">
    <location>
        <begin position="131"/>
        <end position="151"/>
    </location>
</feature>
<feature type="compositionally biased region" description="Polar residues" evidence="3">
    <location>
        <begin position="66"/>
        <end position="78"/>
    </location>
</feature>
<protein>
    <submittedName>
        <fullName evidence="4">Uncharacterized protein</fullName>
    </submittedName>
</protein>
<feature type="compositionally biased region" description="Basic and acidic residues" evidence="3">
    <location>
        <begin position="317"/>
        <end position="335"/>
    </location>
</feature>
<keyword evidence="1 2" id="KW-0175">Coiled coil</keyword>
<feature type="compositionally biased region" description="Polar residues" evidence="3">
    <location>
        <begin position="167"/>
        <end position="184"/>
    </location>
</feature>
<comment type="caution">
    <text evidence="4">The sequence shown here is derived from an EMBL/GenBank/DDBJ whole genome shotgun (WGS) entry which is preliminary data.</text>
</comment>
<proteinExistence type="predicted"/>
<feature type="compositionally biased region" description="Polar residues" evidence="3">
    <location>
        <begin position="2092"/>
        <end position="2111"/>
    </location>
</feature>
<feature type="region of interest" description="Disordered" evidence="3">
    <location>
        <begin position="614"/>
        <end position="643"/>
    </location>
</feature>